<evidence type="ECO:0000313" key="3">
    <source>
        <dbReference type="Proteomes" id="UP001055439"/>
    </source>
</evidence>
<accession>A0A9E7H3U2</accession>
<organism evidence="2 3">
    <name type="scientific">Musa troglodytarum</name>
    <name type="common">fe'i banana</name>
    <dbReference type="NCBI Taxonomy" id="320322"/>
    <lineage>
        <taxon>Eukaryota</taxon>
        <taxon>Viridiplantae</taxon>
        <taxon>Streptophyta</taxon>
        <taxon>Embryophyta</taxon>
        <taxon>Tracheophyta</taxon>
        <taxon>Spermatophyta</taxon>
        <taxon>Magnoliopsida</taxon>
        <taxon>Liliopsida</taxon>
        <taxon>Zingiberales</taxon>
        <taxon>Musaceae</taxon>
        <taxon>Musa</taxon>
    </lineage>
</organism>
<dbReference type="AlphaFoldDB" id="A0A9E7H3U2"/>
<dbReference type="Proteomes" id="UP001055439">
    <property type="component" value="Chromosome 8"/>
</dbReference>
<feature type="compositionally biased region" description="Basic and acidic residues" evidence="1">
    <location>
        <begin position="73"/>
        <end position="83"/>
    </location>
</feature>
<feature type="compositionally biased region" description="Polar residues" evidence="1">
    <location>
        <begin position="250"/>
        <end position="263"/>
    </location>
</feature>
<dbReference type="EMBL" id="CP097510">
    <property type="protein sequence ID" value="URE23267.1"/>
    <property type="molecule type" value="Genomic_DNA"/>
</dbReference>
<reference evidence="2" key="1">
    <citation type="submission" date="2022-05" db="EMBL/GenBank/DDBJ databases">
        <title>The Musa troglodytarum L. genome provides insights into the mechanism of non-climacteric behaviour and enrichment of carotenoids.</title>
        <authorList>
            <person name="Wang J."/>
        </authorList>
    </citation>
    <scope>NUCLEOTIDE SEQUENCE</scope>
    <source>
        <tissue evidence="2">Leaf</tissue>
    </source>
</reference>
<keyword evidence="3" id="KW-1185">Reference proteome</keyword>
<dbReference type="OrthoDB" id="10487568at2759"/>
<evidence type="ECO:0000313" key="2">
    <source>
        <dbReference type="EMBL" id="URE23267.1"/>
    </source>
</evidence>
<proteinExistence type="predicted"/>
<feature type="region of interest" description="Disordered" evidence="1">
    <location>
        <begin position="73"/>
        <end position="99"/>
    </location>
</feature>
<evidence type="ECO:0000256" key="1">
    <source>
        <dbReference type="SAM" id="MobiDB-lite"/>
    </source>
</evidence>
<protein>
    <submittedName>
        <fullName evidence="2">Tify 10b</fullName>
    </submittedName>
</protein>
<sequence length="317" mass="34762">MAEKMGKRGGKAGEKSQFSHTCSLLNQFLKKKGSLGTIGLGMSPWPLGHQPTEKHRAPTTMSLLPGVSVSAEDHADHGADQHAPKPAVPPATEESASNKYDNFRPFTSVTSFTSQAVDYVIAATALGRWRRPSSPSFTAERCWFSIISQKTRPKIWYRWQAKRPALQLQVSCSSRRPPGVSYRRCTAYQSPPRVTLLVIMFPSSYAHSQKELSSSVPGEEEGSVSSRPSSIFRFVSRVPHALESLPVLGSQGQHRGTISSPWSRPSIAGRGEPRRKPFLARLGATSSAARTQFWQQQIAREAAGGPGRYCSRNKACL</sequence>
<feature type="region of interest" description="Disordered" evidence="1">
    <location>
        <begin position="250"/>
        <end position="274"/>
    </location>
</feature>
<name>A0A9E7H3U2_9LILI</name>
<gene>
    <name evidence="2" type="ORF">MUK42_06960</name>
</gene>